<evidence type="ECO:0000256" key="1">
    <source>
        <dbReference type="ARBA" id="ARBA00004651"/>
    </source>
</evidence>
<dbReference type="InterPro" id="IPR004501">
    <property type="entry name" value="PTS_EIIC_3"/>
</dbReference>
<dbReference type="PANTHER" id="PTHR33989:SF4">
    <property type="entry name" value="PTS SYSTEM N,N'-DIACETYLCHITOBIOSE-SPECIFIC EIIC COMPONENT"/>
    <property type="match status" value="1"/>
</dbReference>
<dbReference type="GO" id="GO:0009401">
    <property type="term" value="P:phosphoenolpyruvate-dependent sugar phosphotransferase system"/>
    <property type="evidence" value="ECO:0007669"/>
    <property type="project" value="InterPro"/>
</dbReference>
<dbReference type="InterPro" id="IPR003352">
    <property type="entry name" value="PTS_EIIC"/>
</dbReference>
<evidence type="ECO:0000256" key="7">
    <source>
        <dbReference type="ARBA" id="ARBA00023136"/>
    </source>
</evidence>
<dbReference type="Proteomes" id="UP000515561">
    <property type="component" value="Chromosome"/>
</dbReference>
<evidence type="ECO:0000256" key="4">
    <source>
        <dbReference type="ARBA" id="ARBA00022597"/>
    </source>
</evidence>
<name>A0A6S6R332_9FIRM</name>
<gene>
    <name evidence="9" type="ORF">acsn021_15040</name>
</gene>
<dbReference type="RefSeq" id="WP_184093555.1">
    <property type="nucleotide sequence ID" value="NZ_AP023367.1"/>
</dbReference>
<dbReference type="InterPro" id="IPR004796">
    <property type="entry name" value="PTS_IIC_cello"/>
</dbReference>
<protein>
    <recommendedName>
        <fullName evidence="8">Permease IIC component</fullName>
    </recommendedName>
</protein>
<keyword evidence="10" id="KW-1185">Reference proteome</keyword>
<dbReference type="PANTHER" id="PTHR33989">
    <property type="match status" value="1"/>
</dbReference>
<sequence length="430" mass="46676">MSNFKQFFEQKVVPVTGKMSSNKIIKALTSSMMATMPLSLGTSIVAILANFPIASWTNFLAAHGINVHATAIIGGTTQIMGLFLAFLVAYNYTKLLGEDAITGGVLSLGTFIILMPQTYALADGASLSVLQLKYLGSSGIFVSMIVGILIPCLYCFLQKKGFVIKFPDSVPEMITKSLSPTFIAMIVFIVVFGVRIAFGYTPYGNIFDFINNTVGQPIMLLGSSPISLIMVYAIGNLFWCFGIHPGSVLTFYTPVILTVITGNIEAFQKGSPLPYLTFIIVYTFIMLGGTGSTLGLAFDMFLFSKSKRFKALGKLAIIPNIFNINEPLIFGTPIIFNPIFIIPMIATPFLNGGIAILLVKLGAYSTYNPTIKMPWTMPAPITALIQTGVWASLGVCLVIVATAILYYPFFKFADKQAVKEEMQEETAQAV</sequence>
<comment type="subcellular location">
    <subcellularLocation>
        <location evidence="1">Cell membrane</location>
        <topology evidence="1">Multi-pass membrane protein</topology>
    </subcellularLocation>
</comment>
<keyword evidence="3 8" id="KW-1003">Cell membrane</keyword>
<dbReference type="AlphaFoldDB" id="A0A6S6R332"/>
<accession>A0A6S6R332</accession>
<dbReference type="NCBIfam" id="TIGR00410">
    <property type="entry name" value="lacE"/>
    <property type="match status" value="1"/>
</dbReference>
<evidence type="ECO:0000256" key="6">
    <source>
        <dbReference type="ARBA" id="ARBA00022989"/>
    </source>
</evidence>
<keyword evidence="7 8" id="KW-0472">Membrane</keyword>
<dbReference type="PIRSF" id="PIRSF006351">
    <property type="entry name" value="PTS_EIIC-Cellobiose"/>
    <property type="match status" value="1"/>
</dbReference>
<dbReference type="GO" id="GO:0005886">
    <property type="term" value="C:plasma membrane"/>
    <property type="evidence" value="ECO:0007669"/>
    <property type="project" value="UniProtKB-SubCell"/>
</dbReference>
<keyword evidence="6" id="KW-1133">Transmembrane helix</keyword>
<comment type="function">
    <text evidence="8">The phosphoenolpyruvate-dependent sugar phosphotransferase system (PTS), a major carbohydrate active -transport system, catalyzes the phosphorylation of incoming sugar substrates concomitant with their translocation across the cell membrane.</text>
</comment>
<keyword evidence="4 8" id="KW-0762">Sugar transport</keyword>
<evidence type="ECO:0000256" key="3">
    <source>
        <dbReference type="ARBA" id="ARBA00022475"/>
    </source>
</evidence>
<dbReference type="InterPro" id="IPR051088">
    <property type="entry name" value="PTS_Sugar-EIIC/EIIB"/>
</dbReference>
<keyword evidence="5" id="KW-0812">Transmembrane</keyword>
<dbReference type="Pfam" id="PF02378">
    <property type="entry name" value="PTS_EIIC"/>
    <property type="match status" value="1"/>
</dbReference>
<evidence type="ECO:0000313" key="9">
    <source>
        <dbReference type="EMBL" id="BCJ93935.1"/>
    </source>
</evidence>
<dbReference type="GO" id="GO:1902815">
    <property type="term" value="P:N,N'-diacetylchitobiose import"/>
    <property type="evidence" value="ECO:0007669"/>
    <property type="project" value="TreeGrafter"/>
</dbReference>
<evidence type="ECO:0000256" key="2">
    <source>
        <dbReference type="ARBA" id="ARBA00022448"/>
    </source>
</evidence>
<dbReference type="EMBL" id="AP023367">
    <property type="protein sequence ID" value="BCJ93935.1"/>
    <property type="molecule type" value="Genomic_DNA"/>
</dbReference>
<organism evidence="9 10">
    <name type="scientific">Anaerocolumna cellulosilytica</name>
    <dbReference type="NCBI Taxonomy" id="433286"/>
    <lineage>
        <taxon>Bacteria</taxon>
        <taxon>Bacillati</taxon>
        <taxon>Bacillota</taxon>
        <taxon>Clostridia</taxon>
        <taxon>Lachnospirales</taxon>
        <taxon>Lachnospiraceae</taxon>
        <taxon>Anaerocolumna</taxon>
    </lineage>
</organism>
<evidence type="ECO:0000313" key="10">
    <source>
        <dbReference type="Proteomes" id="UP000515561"/>
    </source>
</evidence>
<reference evidence="9 10" key="1">
    <citation type="journal article" date="2016" name="Int. J. Syst. Evol. Microbiol.">
        <title>Descriptions of Anaerotaenia torta gen. nov., sp. nov. and Anaerocolumna cellulosilytica gen. nov., sp. nov. isolated from a methanogenic reactor of cattle waste.</title>
        <authorList>
            <person name="Uek A."/>
            <person name="Ohtaki Y."/>
            <person name="Kaku N."/>
            <person name="Ueki K."/>
        </authorList>
    </citation>
    <scope>NUCLEOTIDE SEQUENCE [LARGE SCALE GENOMIC DNA]</scope>
    <source>
        <strain evidence="9 10">SN021</strain>
    </source>
</reference>
<proteinExistence type="predicted"/>
<dbReference type="KEGG" id="acel:acsn021_15040"/>
<evidence type="ECO:0000256" key="8">
    <source>
        <dbReference type="PIRNR" id="PIRNR006351"/>
    </source>
</evidence>
<evidence type="ECO:0000256" key="5">
    <source>
        <dbReference type="ARBA" id="ARBA00022692"/>
    </source>
</evidence>
<keyword evidence="2 8" id="KW-0813">Transport</keyword>
<dbReference type="PROSITE" id="PS51105">
    <property type="entry name" value="PTS_EIIC_TYPE_3"/>
    <property type="match status" value="1"/>
</dbReference>
<dbReference type="GO" id="GO:0008982">
    <property type="term" value="F:protein-N(PI)-phosphohistidine-sugar phosphotransferase activity"/>
    <property type="evidence" value="ECO:0007669"/>
    <property type="project" value="UniProtKB-UniRule"/>
</dbReference>